<comment type="pathway">
    <text evidence="2 8">Bacterial outer membrane biogenesis; LPS core biosynthesis.</text>
</comment>
<feature type="domain" description="3-deoxy-D-manno-octulosonic-acid transferase N-terminal" evidence="9">
    <location>
        <begin position="38"/>
        <end position="210"/>
    </location>
</feature>
<comment type="catalytic activity">
    <reaction evidence="7 8">
        <text>lipid IVA (E. coli) + CMP-3-deoxy-beta-D-manno-octulosonate = alpha-Kdo-(2-&gt;6)-lipid IVA (E. coli) + CMP + H(+)</text>
        <dbReference type="Rhea" id="RHEA:28066"/>
        <dbReference type="ChEBI" id="CHEBI:15378"/>
        <dbReference type="ChEBI" id="CHEBI:58603"/>
        <dbReference type="ChEBI" id="CHEBI:60364"/>
        <dbReference type="ChEBI" id="CHEBI:60377"/>
        <dbReference type="ChEBI" id="CHEBI:85987"/>
        <dbReference type="EC" id="2.4.99.12"/>
    </reaction>
</comment>
<comment type="similarity">
    <text evidence="8">Belongs to the glycosyltransferase group 1 family.</text>
</comment>
<dbReference type="EMBL" id="BAAAEJ010000001">
    <property type="protein sequence ID" value="GAA0376915.1"/>
    <property type="molecule type" value="Genomic_DNA"/>
</dbReference>
<dbReference type="EC" id="2.4.99.12" evidence="3 8"/>
<evidence type="ECO:0000256" key="5">
    <source>
        <dbReference type="ARBA" id="ARBA00022679"/>
    </source>
</evidence>
<dbReference type="Proteomes" id="UP001500791">
    <property type="component" value="Unassembled WGS sequence"/>
</dbReference>
<protein>
    <recommendedName>
        <fullName evidence="4 8">3-deoxy-D-manno-octulosonic acid transferase</fullName>
        <shortName evidence="8">Kdo transferase</shortName>
        <ecNumber evidence="3 8">2.4.99.12</ecNumber>
    </recommendedName>
    <alternativeName>
        <fullName evidence="6 8">Lipid IV(A) 3-deoxy-D-manno-octulosonic acid transferase</fullName>
    </alternativeName>
</protein>
<keyword evidence="8" id="KW-0448">Lipopolysaccharide biosynthesis</keyword>
<reference evidence="10 11" key="1">
    <citation type="journal article" date="2019" name="Int. J. Syst. Evol. Microbiol.">
        <title>The Global Catalogue of Microorganisms (GCM) 10K type strain sequencing project: providing services to taxonomists for standard genome sequencing and annotation.</title>
        <authorList>
            <consortium name="The Broad Institute Genomics Platform"/>
            <consortium name="The Broad Institute Genome Sequencing Center for Infectious Disease"/>
            <person name="Wu L."/>
            <person name="Ma J."/>
        </authorList>
    </citation>
    <scope>NUCLEOTIDE SEQUENCE [LARGE SCALE GENOMIC DNA]</scope>
    <source>
        <strain evidence="10 11">JCM 13476</strain>
    </source>
</reference>
<dbReference type="InterPro" id="IPR039901">
    <property type="entry name" value="Kdotransferase"/>
</dbReference>
<sequence>MAFSPALFAYRLATRALEPLAPRLLDGRVSKGKEDPVRVDERLGLASIARPKGPLVWIHGVSVGEALSILPLAERIRKDRPDVTVLVTTGTLTSAEVLAPRLPQGVIHQFAPVDGPQAVAAFLDHWQPQLGVFVESELWPNLICAARQRNIPLALVSARITTKTYEGWQKAPGMARSLMSAFSHVWPQDAEGAQRLSHMGARVEGQVNLKLSGEPLPYDRAEFSRLSGLIADRPVIVLASTHEHEEQALAAALRGLAPQLLLIVVPRHPERAPDIVQSLQQDGWKMTRRSVGGDIDHNVDLYLADTLGELGLFMRLADVVVMGGSFAPALGGGTVGGHNPLEPARLGKPAFCGPDAANWQQVNRLLKQAGGLVSVLAPDQLRDQIQTLLDNPDAARAMGDKARRAANEAAAGLDRLWAALQTHLPPPPKPERRQPR</sequence>
<evidence type="ECO:0000256" key="1">
    <source>
        <dbReference type="ARBA" id="ARBA00003394"/>
    </source>
</evidence>
<evidence type="ECO:0000256" key="8">
    <source>
        <dbReference type="RuleBase" id="RU365103"/>
    </source>
</evidence>
<keyword evidence="11" id="KW-1185">Reference proteome</keyword>
<evidence type="ECO:0000256" key="7">
    <source>
        <dbReference type="ARBA" id="ARBA00049183"/>
    </source>
</evidence>
<evidence type="ECO:0000313" key="11">
    <source>
        <dbReference type="Proteomes" id="UP001500791"/>
    </source>
</evidence>
<evidence type="ECO:0000256" key="3">
    <source>
        <dbReference type="ARBA" id="ARBA00012621"/>
    </source>
</evidence>
<dbReference type="Gene3D" id="3.40.50.2000">
    <property type="entry name" value="Glycogen Phosphorylase B"/>
    <property type="match status" value="1"/>
</dbReference>
<dbReference type="RefSeq" id="WP_167179112.1">
    <property type="nucleotide sequence ID" value="NZ_BAAAEJ010000001.1"/>
</dbReference>
<dbReference type="Pfam" id="PF04413">
    <property type="entry name" value="Glycos_transf_N"/>
    <property type="match status" value="1"/>
</dbReference>
<comment type="caution">
    <text evidence="10">The sequence shown here is derived from an EMBL/GenBank/DDBJ whole genome shotgun (WGS) entry which is preliminary data.</text>
</comment>
<gene>
    <name evidence="10" type="ORF">GCM10009093_00100</name>
</gene>
<evidence type="ECO:0000313" key="10">
    <source>
        <dbReference type="EMBL" id="GAA0376915.1"/>
    </source>
</evidence>
<keyword evidence="8" id="KW-0472">Membrane</keyword>
<dbReference type="Gene3D" id="3.40.50.11720">
    <property type="entry name" value="3-Deoxy-D-manno-octulosonic-acid transferase, N-terminal domain"/>
    <property type="match status" value="1"/>
</dbReference>
<keyword evidence="8" id="KW-1003">Cell membrane</keyword>
<keyword evidence="5 8" id="KW-0808">Transferase</keyword>
<evidence type="ECO:0000256" key="6">
    <source>
        <dbReference type="ARBA" id="ARBA00031445"/>
    </source>
</evidence>
<dbReference type="GO" id="GO:0016740">
    <property type="term" value="F:transferase activity"/>
    <property type="evidence" value="ECO:0007669"/>
    <property type="project" value="UniProtKB-KW"/>
</dbReference>
<dbReference type="InterPro" id="IPR038107">
    <property type="entry name" value="Glycos_transf_N_sf"/>
</dbReference>
<evidence type="ECO:0000256" key="2">
    <source>
        <dbReference type="ARBA" id="ARBA00004713"/>
    </source>
</evidence>
<dbReference type="PANTHER" id="PTHR42755:SF1">
    <property type="entry name" value="3-DEOXY-D-MANNO-OCTULOSONIC ACID TRANSFERASE, MITOCHONDRIAL-RELATED"/>
    <property type="match status" value="1"/>
</dbReference>
<proteinExistence type="inferred from homology"/>
<comment type="function">
    <text evidence="1 8">Involved in lipopolysaccharide (LPS) biosynthesis. Catalyzes the transfer of 3-deoxy-D-manno-octulosonate (Kdo) residue(s) from CMP-Kdo to lipid IV(A), the tetraacyldisaccharide-1,4'-bisphosphate precursor of lipid A.</text>
</comment>
<evidence type="ECO:0000256" key="4">
    <source>
        <dbReference type="ARBA" id="ARBA00019077"/>
    </source>
</evidence>
<name>A0ABN0XYE6_9CAUL</name>
<dbReference type="SUPFAM" id="SSF53756">
    <property type="entry name" value="UDP-Glycosyltransferase/glycogen phosphorylase"/>
    <property type="match status" value="1"/>
</dbReference>
<evidence type="ECO:0000259" key="9">
    <source>
        <dbReference type="Pfam" id="PF04413"/>
    </source>
</evidence>
<dbReference type="PANTHER" id="PTHR42755">
    <property type="entry name" value="3-DEOXY-MANNO-OCTULOSONATE CYTIDYLYLTRANSFERASE"/>
    <property type="match status" value="1"/>
</dbReference>
<dbReference type="InterPro" id="IPR007507">
    <property type="entry name" value="Glycos_transf_N"/>
</dbReference>
<organism evidence="10 11">
    <name type="scientific">Brevundimonas terrae</name>
    <dbReference type="NCBI Taxonomy" id="363631"/>
    <lineage>
        <taxon>Bacteria</taxon>
        <taxon>Pseudomonadati</taxon>
        <taxon>Pseudomonadota</taxon>
        <taxon>Alphaproteobacteria</taxon>
        <taxon>Caulobacterales</taxon>
        <taxon>Caulobacteraceae</taxon>
        <taxon>Brevundimonas</taxon>
    </lineage>
</organism>
<comment type="subcellular location">
    <subcellularLocation>
        <location evidence="8">Cell membrane</location>
    </subcellularLocation>
</comment>
<accession>A0ABN0XYE6</accession>